<gene>
    <name evidence="2" type="ORF">UV20_C0004G0109</name>
</gene>
<evidence type="ECO:0000313" key="3">
    <source>
        <dbReference type="Proteomes" id="UP000034837"/>
    </source>
</evidence>
<dbReference type="EMBL" id="LCDO01000004">
    <property type="protein sequence ID" value="KKS57013.1"/>
    <property type="molecule type" value="Genomic_DNA"/>
</dbReference>
<comment type="caution">
    <text evidence="2">The sequence shown here is derived from an EMBL/GenBank/DDBJ whole genome shotgun (WGS) entry which is preliminary data.</text>
</comment>
<accession>A0A0G1D4Q3</accession>
<dbReference type="InterPro" id="IPR036163">
    <property type="entry name" value="HMA_dom_sf"/>
</dbReference>
<organism evidence="2 3">
    <name type="scientific">Candidatus Magasanikbacteria bacterium GW2011_GWA2_42_32</name>
    <dbReference type="NCBI Taxonomy" id="1619039"/>
    <lineage>
        <taxon>Bacteria</taxon>
        <taxon>Candidatus Magasanikiibacteriota</taxon>
    </lineage>
</organism>
<dbReference type="PROSITE" id="PS50846">
    <property type="entry name" value="HMA_2"/>
    <property type="match status" value="1"/>
</dbReference>
<reference evidence="2 3" key="1">
    <citation type="journal article" date="2015" name="Nature">
        <title>rRNA introns, odd ribosomes, and small enigmatic genomes across a large radiation of phyla.</title>
        <authorList>
            <person name="Brown C.T."/>
            <person name="Hug L.A."/>
            <person name="Thomas B.C."/>
            <person name="Sharon I."/>
            <person name="Castelle C.J."/>
            <person name="Singh A."/>
            <person name="Wilkins M.J."/>
            <person name="Williams K.H."/>
            <person name="Banfield J.F."/>
        </authorList>
    </citation>
    <scope>NUCLEOTIDE SEQUENCE [LARGE SCALE GENOMIC DNA]</scope>
</reference>
<dbReference type="CDD" id="cd00371">
    <property type="entry name" value="HMA"/>
    <property type="match status" value="1"/>
</dbReference>
<proteinExistence type="predicted"/>
<evidence type="ECO:0000259" key="1">
    <source>
        <dbReference type="PROSITE" id="PS50846"/>
    </source>
</evidence>
<dbReference type="AlphaFoldDB" id="A0A0G1D4Q3"/>
<dbReference type="Pfam" id="PF00403">
    <property type="entry name" value="HMA"/>
    <property type="match status" value="1"/>
</dbReference>
<feature type="domain" description="HMA" evidence="1">
    <location>
        <begin position="1"/>
        <end position="65"/>
    </location>
</feature>
<dbReference type="SUPFAM" id="SSF55008">
    <property type="entry name" value="HMA, heavy metal-associated domain"/>
    <property type="match status" value="1"/>
</dbReference>
<dbReference type="Gene3D" id="3.30.70.100">
    <property type="match status" value="1"/>
</dbReference>
<dbReference type="Proteomes" id="UP000034837">
    <property type="component" value="Unassembled WGS sequence"/>
</dbReference>
<dbReference type="GO" id="GO:0046872">
    <property type="term" value="F:metal ion binding"/>
    <property type="evidence" value="ECO:0007669"/>
    <property type="project" value="InterPro"/>
</dbReference>
<protein>
    <recommendedName>
        <fullName evidence="1">HMA domain-containing protein</fullName>
    </recommendedName>
</protein>
<sequence length="67" mass="7339">MLINFKITNITCEACIKLSKSALGSLPGVKKIEINNDGLTTLESETDISMAEIKETLEKVDKKISLI</sequence>
<dbReference type="InterPro" id="IPR006121">
    <property type="entry name" value="HMA_dom"/>
</dbReference>
<evidence type="ECO:0000313" key="2">
    <source>
        <dbReference type="EMBL" id="KKS57013.1"/>
    </source>
</evidence>
<name>A0A0G1D4Q3_9BACT</name>